<feature type="domain" description="NlpC/P60" evidence="6">
    <location>
        <begin position="58"/>
        <end position="183"/>
    </location>
</feature>
<dbReference type="PROSITE" id="PS51935">
    <property type="entry name" value="NLPC_P60"/>
    <property type="match status" value="1"/>
</dbReference>
<dbReference type="InterPro" id="IPR038765">
    <property type="entry name" value="Papain-like_cys_pep_sf"/>
</dbReference>
<dbReference type="PANTHER" id="PTHR47359">
    <property type="entry name" value="PEPTIDOGLYCAN DL-ENDOPEPTIDASE CWLO"/>
    <property type="match status" value="1"/>
</dbReference>
<dbReference type="PANTHER" id="PTHR47359:SF3">
    <property type="entry name" value="NLP_P60 DOMAIN-CONTAINING PROTEIN-RELATED"/>
    <property type="match status" value="1"/>
</dbReference>
<dbReference type="GO" id="GO:0008234">
    <property type="term" value="F:cysteine-type peptidase activity"/>
    <property type="evidence" value="ECO:0007669"/>
    <property type="project" value="UniProtKB-KW"/>
</dbReference>
<feature type="compositionally biased region" description="Pro residues" evidence="5">
    <location>
        <begin position="185"/>
        <end position="199"/>
    </location>
</feature>
<evidence type="ECO:0000313" key="7">
    <source>
        <dbReference type="EMBL" id="SDG13957.1"/>
    </source>
</evidence>
<comment type="similarity">
    <text evidence="1">Belongs to the peptidase C40 family.</text>
</comment>
<dbReference type="AlphaFoldDB" id="A0A1G7RSX7"/>
<dbReference type="Pfam" id="PF00877">
    <property type="entry name" value="NLPC_P60"/>
    <property type="match status" value="1"/>
</dbReference>
<sequence length="248" mass="26950">MTAVVMLVLPVGGMLAGAVHGGVHGIEYGVERGVGLGAVHGVEYGVIRGRMKAGPSSQDVSARAVAFAHAQLGKPYRWGGTGPLAFDCSGLTMRAYEAGGIAIPRVAHQQWRAGMRVEPGQERPGDLVFFRWQARGPSHVGIVVGSGEMINSPRPGGVVRLASYKRRKDLVGFMRFVWEAASAPVPTPTPTPTPSPTPRPSSSTRSERPREPAEEWGKGRGVPYEEFDEWDEGRPRYLYDRPPYLYDE</sequence>
<keyword evidence="4" id="KW-0788">Thiol protease</keyword>
<keyword evidence="2" id="KW-0645">Protease</keyword>
<dbReference type="SUPFAM" id="SSF54001">
    <property type="entry name" value="Cysteine proteinases"/>
    <property type="match status" value="1"/>
</dbReference>
<dbReference type="STRING" id="504805.SAMN05421505_10233"/>
<dbReference type="Gene3D" id="3.90.1720.10">
    <property type="entry name" value="endopeptidase domain like (from Nostoc punctiforme)"/>
    <property type="match status" value="1"/>
</dbReference>
<feature type="region of interest" description="Disordered" evidence="5">
    <location>
        <begin position="183"/>
        <end position="225"/>
    </location>
</feature>
<evidence type="ECO:0000256" key="3">
    <source>
        <dbReference type="ARBA" id="ARBA00022801"/>
    </source>
</evidence>
<keyword evidence="3" id="KW-0378">Hydrolase</keyword>
<organism evidence="7 8">
    <name type="scientific">Sinosporangium album</name>
    <dbReference type="NCBI Taxonomy" id="504805"/>
    <lineage>
        <taxon>Bacteria</taxon>
        <taxon>Bacillati</taxon>
        <taxon>Actinomycetota</taxon>
        <taxon>Actinomycetes</taxon>
        <taxon>Streptosporangiales</taxon>
        <taxon>Streptosporangiaceae</taxon>
        <taxon>Sinosporangium</taxon>
    </lineage>
</organism>
<evidence type="ECO:0000256" key="2">
    <source>
        <dbReference type="ARBA" id="ARBA00022670"/>
    </source>
</evidence>
<evidence type="ECO:0000259" key="6">
    <source>
        <dbReference type="PROSITE" id="PS51935"/>
    </source>
</evidence>
<evidence type="ECO:0000256" key="5">
    <source>
        <dbReference type="SAM" id="MobiDB-lite"/>
    </source>
</evidence>
<dbReference type="InterPro" id="IPR000064">
    <property type="entry name" value="NLP_P60_dom"/>
</dbReference>
<dbReference type="GO" id="GO:0006508">
    <property type="term" value="P:proteolysis"/>
    <property type="evidence" value="ECO:0007669"/>
    <property type="project" value="UniProtKB-KW"/>
</dbReference>
<proteinExistence type="inferred from homology"/>
<dbReference type="Proteomes" id="UP000198923">
    <property type="component" value="Unassembled WGS sequence"/>
</dbReference>
<name>A0A1G7RSX7_9ACTN</name>
<accession>A0A1G7RSX7</accession>
<keyword evidence="8" id="KW-1185">Reference proteome</keyword>
<protein>
    <submittedName>
        <fullName evidence="7">NlpC/P60 family protein</fullName>
    </submittedName>
</protein>
<dbReference type="RefSeq" id="WP_176955218.1">
    <property type="nucleotide sequence ID" value="NZ_FNCN01000002.1"/>
</dbReference>
<feature type="compositionally biased region" description="Basic and acidic residues" evidence="5">
    <location>
        <begin position="205"/>
        <end position="218"/>
    </location>
</feature>
<evidence type="ECO:0000313" key="8">
    <source>
        <dbReference type="Proteomes" id="UP000198923"/>
    </source>
</evidence>
<dbReference type="EMBL" id="FNCN01000002">
    <property type="protein sequence ID" value="SDG13957.1"/>
    <property type="molecule type" value="Genomic_DNA"/>
</dbReference>
<evidence type="ECO:0000256" key="1">
    <source>
        <dbReference type="ARBA" id="ARBA00007074"/>
    </source>
</evidence>
<dbReference type="InterPro" id="IPR051794">
    <property type="entry name" value="PG_Endopeptidase_C40"/>
</dbReference>
<evidence type="ECO:0000256" key="4">
    <source>
        <dbReference type="ARBA" id="ARBA00022807"/>
    </source>
</evidence>
<reference evidence="7 8" key="1">
    <citation type="submission" date="2016-10" db="EMBL/GenBank/DDBJ databases">
        <authorList>
            <person name="de Groot N.N."/>
        </authorList>
    </citation>
    <scope>NUCLEOTIDE SEQUENCE [LARGE SCALE GENOMIC DNA]</scope>
    <source>
        <strain evidence="7 8">CPCC 201354</strain>
    </source>
</reference>
<gene>
    <name evidence="7" type="ORF">SAMN05421505_10233</name>
</gene>